<proteinExistence type="inferred from homology"/>
<feature type="region of interest" description="Disordered" evidence="10">
    <location>
        <begin position="1325"/>
        <end position="1378"/>
    </location>
</feature>
<dbReference type="SUPFAM" id="SSF81324">
    <property type="entry name" value="Voltage-gated potassium channels"/>
    <property type="match status" value="2"/>
</dbReference>
<dbReference type="GO" id="GO:0015271">
    <property type="term" value="F:outward rectifier potassium channel activity"/>
    <property type="evidence" value="ECO:0007669"/>
    <property type="project" value="TreeGrafter"/>
</dbReference>
<evidence type="ECO:0000256" key="7">
    <source>
        <dbReference type="ARBA" id="ARBA00023303"/>
    </source>
</evidence>
<evidence type="ECO:0000256" key="4">
    <source>
        <dbReference type="ARBA" id="ARBA00022989"/>
    </source>
</evidence>
<keyword evidence="4 11" id="KW-1133">Transmembrane helix</keyword>
<name>A0A9N9S597_9DIPT</name>
<dbReference type="GO" id="GO:0022841">
    <property type="term" value="F:potassium ion leak channel activity"/>
    <property type="evidence" value="ECO:0007669"/>
    <property type="project" value="TreeGrafter"/>
</dbReference>
<keyword evidence="2 9" id="KW-0813">Transport</keyword>
<evidence type="ECO:0000256" key="8">
    <source>
        <dbReference type="PROSITE-ProRule" id="PRU00042"/>
    </source>
</evidence>
<comment type="subcellular location">
    <subcellularLocation>
        <location evidence="1">Membrane</location>
        <topology evidence="1">Multi-pass membrane protein</topology>
    </subcellularLocation>
</comment>
<feature type="compositionally biased region" description="Basic and acidic residues" evidence="10">
    <location>
        <begin position="1485"/>
        <end position="1501"/>
    </location>
</feature>
<dbReference type="InterPro" id="IPR013087">
    <property type="entry name" value="Znf_C2H2_type"/>
</dbReference>
<evidence type="ECO:0000256" key="9">
    <source>
        <dbReference type="RuleBase" id="RU003857"/>
    </source>
</evidence>
<feature type="compositionally biased region" description="Low complexity" evidence="10">
    <location>
        <begin position="1342"/>
        <end position="1355"/>
    </location>
</feature>
<evidence type="ECO:0000256" key="6">
    <source>
        <dbReference type="ARBA" id="ARBA00023136"/>
    </source>
</evidence>
<keyword evidence="14" id="KW-1185">Reference proteome</keyword>
<reference evidence="13" key="1">
    <citation type="submission" date="2022-01" db="EMBL/GenBank/DDBJ databases">
        <authorList>
            <person name="King R."/>
        </authorList>
    </citation>
    <scope>NUCLEOTIDE SEQUENCE</scope>
</reference>
<feature type="compositionally biased region" description="Basic and acidic residues" evidence="10">
    <location>
        <begin position="1441"/>
        <end position="1460"/>
    </location>
</feature>
<evidence type="ECO:0000256" key="10">
    <source>
        <dbReference type="SAM" id="MobiDB-lite"/>
    </source>
</evidence>
<dbReference type="SMART" id="SM00355">
    <property type="entry name" value="ZnF_C2H2"/>
    <property type="match status" value="2"/>
</dbReference>
<evidence type="ECO:0000256" key="5">
    <source>
        <dbReference type="ARBA" id="ARBA00023065"/>
    </source>
</evidence>
<keyword evidence="7 9" id="KW-0407">Ion channel</keyword>
<dbReference type="PRINTS" id="PR01333">
    <property type="entry name" value="2POREKCHANEL"/>
</dbReference>
<keyword evidence="8" id="KW-0863">Zinc-finger</keyword>
<evidence type="ECO:0000256" key="1">
    <source>
        <dbReference type="ARBA" id="ARBA00004141"/>
    </source>
</evidence>
<dbReference type="Gene3D" id="1.10.287.70">
    <property type="match status" value="2"/>
</dbReference>
<feature type="domain" description="C2H2-type" evidence="12">
    <location>
        <begin position="34"/>
        <end position="59"/>
    </location>
</feature>
<evidence type="ECO:0000313" key="13">
    <source>
        <dbReference type="EMBL" id="CAG9808944.1"/>
    </source>
</evidence>
<evidence type="ECO:0000259" key="12">
    <source>
        <dbReference type="PROSITE" id="PS50157"/>
    </source>
</evidence>
<feature type="region of interest" description="Disordered" evidence="10">
    <location>
        <begin position="1404"/>
        <end position="1532"/>
    </location>
</feature>
<organism evidence="13 14">
    <name type="scientific">Chironomus riparius</name>
    <dbReference type="NCBI Taxonomy" id="315576"/>
    <lineage>
        <taxon>Eukaryota</taxon>
        <taxon>Metazoa</taxon>
        <taxon>Ecdysozoa</taxon>
        <taxon>Arthropoda</taxon>
        <taxon>Hexapoda</taxon>
        <taxon>Insecta</taxon>
        <taxon>Pterygota</taxon>
        <taxon>Neoptera</taxon>
        <taxon>Endopterygota</taxon>
        <taxon>Diptera</taxon>
        <taxon>Nematocera</taxon>
        <taxon>Chironomoidea</taxon>
        <taxon>Chironomidae</taxon>
        <taxon>Chironominae</taxon>
        <taxon>Chironomus</taxon>
    </lineage>
</organism>
<accession>A0A9N9S597</accession>
<feature type="transmembrane region" description="Helical" evidence="11">
    <location>
        <begin position="1685"/>
        <end position="1704"/>
    </location>
</feature>
<keyword evidence="5 9" id="KW-0406">Ion transport</keyword>
<feature type="transmembrane region" description="Helical" evidence="11">
    <location>
        <begin position="1716"/>
        <end position="1734"/>
    </location>
</feature>
<dbReference type="GO" id="GO:0008270">
    <property type="term" value="F:zinc ion binding"/>
    <property type="evidence" value="ECO:0007669"/>
    <property type="project" value="UniProtKB-KW"/>
</dbReference>
<feature type="compositionally biased region" description="Acidic residues" evidence="10">
    <location>
        <begin position="1469"/>
        <end position="1478"/>
    </location>
</feature>
<evidence type="ECO:0000313" key="14">
    <source>
        <dbReference type="Proteomes" id="UP001153620"/>
    </source>
</evidence>
<keyword evidence="8" id="KW-0862">Zinc</keyword>
<dbReference type="GO" id="GO:0005886">
    <property type="term" value="C:plasma membrane"/>
    <property type="evidence" value="ECO:0007669"/>
    <property type="project" value="TreeGrafter"/>
</dbReference>
<dbReference type="Proteomes" id="UP001153620">
    <property type="component" value="Chromosome 3"/>
</dbReference>
<protein>
    <recommendedName>
        <fullName evidence="12">C2H2-type domain-containing protein</fullName>
    </recommendedName>
</protein>
<sequence length="1792" mass="209136">MNCIVKTCKKSFGNIESLRNHLKHVHNKKKTDIYECSVRECRKSFNLASNFYKHLEIHSEIISSNDCNNSSASHHIIIEEVQELETQILHETNTCVARNDNSNKSPQNEIPADLPQDFDDMFFYFLTFMHSESSMSIKLSTSIFNKFKTDILSKILDHTTKDIKDKIEKSVEKCSTFYKYKKELSKRNCMSEATQRVINERTGFQFKHGRPHYGSIKEKVTMMPIKQQIKTFLELPTILDTIIENMTRLESDSTHIKNFVQGNIWKEIKKNFDKEDIVLPCFIYHDDFEPDNPLGSNAGSNKIAAFYYSFPVLPEHLLSSPKYVFDALLFSSHLKGEHVESALIPLIQEFRDLETEGIELLINDRKVKIYIVASLLLGDNLALNEILGFSKSFNATYFCRFCKTEKKITATKSSLQGDRTRDLLTYEDDLQKQQFGVINSCPLSDLRYFHPIKNFSCDIMHDIFEGITRYDLALFFHYAVYEKKIFNLWTLNKLKQEFDYGSIEIGNMGPEISETQIKNFSLMMSASEMKTFLHFLPLMFGHLFKNNVHTKIWKLVLQLVDIGDKLMKRSMEHNDVNYLQILISEYIENRLILFKKNLKPKHHIMLHYRDCILNSGPIRHLMCFPHEQKNRVVKKYSKVCHQRVNLSWSLMYKSVMSFNLFLKEHSNGFPSNILCDLKSKPTNVEDLLNKEYNALEILKSGDKFYILKWIKYKGTLYKRDFYMALHIDELRCFKIVDVLRKNDLYYLILEEFQILYYENKTLSYYVGESLKIFIAKEIEDFLYFPFQIHSTFEGKKAFRFFNKKTSLAVNLVKIITLIVMYRAKKPLIQQENSDENLVEEVIEREGSTYNTDLDHNFNENGMEEVNEVLHYIGYPELQQLFYHEKIDNEVLANLNQNAIMMLLREYPIGIRIKFYFKLRTFLESIQGNQYNIGSFPSSKSLSSNVSSLNDKLVLDDRSVFNILNETDEGKRFIRKHPFNKALNVKAKAELSGIICGVVLNEGLKIGRKEAKLLSESICAIYEKEDPKSYFDGKIGVLYSKAVYLGNKLKDKIVDEPAKKKQRLLSVTEMEFSVEEVNSDDFVRSNWDLGFRKRSHFMKSHNDCNLKDIINVYKSYSRSDGYFLVDSDFNSLCPNVLFEENWSRLKTQLSKVLSKNIANQRIISKLDMIDDMSEESKSITVLYGLHGFLYSRSNTHIRETIEDSFEQMISIIPSEGSLKIKLQSLREKIQLKKQTLQPVIFCIGDDIESYGHIAPKTIPGKLSTIFYAIVGIPLMLLCLSNIGDIMASSFRFIYWRVCCYVCTREPKKQQKRRMLMRRQQLQQQQQLALQERSARYSGRSQNQASMRRSMRASQRSTDSGIDPYYERGQDESGRMGHAYSDMDCRYSGANGGGNGEQQQQLYYDERDKMRGRSLQRPRRDQMRDGRFGPGGGGNGPSLSCEPRYRNDNRYADRHTVDRDRFPNYQNEQLYDNDYDDDVEQQGAHVSRRERMREREMREKEVPNRQQMRYSEDRQMGMDRSPRVARGGPASRVQSLDRRMMRRDPVMIEFEQEQPCKAPMYCNKYAVDDEMEKRPDRRQQNMRSQSMPRQMQSRFGDRLMPPHQGSIRREHSAQPYDENDVDMPTRKGRKQTRPVPSPSPRIMSPMGFAVHRQARHIASVMDENSMYGEDWDYYGEDAPPMSYIKPVPIWLCVFLVIGYILGGAFLFKEWEKWDFLDAAYFCFITLTTIGFGDFVPAQGAKENPEISIALCSVYLLFGIALLAMSFNLVQEEVIAKVKSVARRLGIIKDDEEQE</sequence>
<dbReference type="PANTHER" id="PTHR11003:SF334">
    <property type="entry name" value="FI03418P"/>
    <property type="match status" value="1"/>
</dbReference>
<comment type="similarity">
    <text evidence="9">Belongs to the two pore domain potassium channel (TC 1.A.1.8) family.</text>
</comment>
<evidence type="ECO:0000256" key="2">
    <source>
        <dbReference type="ARBA" id="ARBA00022448"/>
    </source>
</evidence>
<dbReference type="Gene3D" id="3.30.160.60">
    <property type="entry name" value="Classic Zinc Finger"/>
    <property type="match status" value="1"/>
</dbReference>
<feature type="region of interest" description="Disordered" evidence="10">
    <location>
        <begin position="1569"/>
        <end position="1642"/>
    </location>
</feature>
<gene>
    <name evidence="13" type="ORF">CHIRRI_LOCUS11778</name>
</gene>
<reference evidence="13" key="2">
    <citation type="submission" date="2022-10" db="EMBL/GenBank/DDBJ databases">
        <authorList>
            <consortium name="ENA_rothamsted_submissions"/>
            <consortium name="culmorum"/>
            <person name="King R."/>
        </authorList>
    </citation>
    <scope>NUCLEOTIDE SEQUENCE</scope>
</reference>
<evidence type="ECO:0000256" key="3">
    <source>
        <dbReference type="ARBA" id="ARBA00022692"/>
    </source>
</evidence>
<feature type="compositionally biased region" description="Basic and acidic residues" evidence="10">
    <location>
        <begin position="1508"/>
        <end position="1520"/>
    </location>
</feature>
<dbReference type="GO" id="GO:0030322">
    <property type="term" value="P:stabilization of membrane potential"/>
    <property type="evidence" value="ECO:0007669"/>
    <property type="project" value="TreeGrafter"/>
</dbReference>
<dbReference type="PROSITE" id="PS00028">
    <property type="entry name" value="ZINC_FINGER_C2H2_1"/>
    <property type="match status" value="2"/>
</dbReference>
<feature type="transmembrane region" description="Helical" evidence="11">
    <location>
        <begin position="1746"/>
        <end position="1767"/>
    </location>
</feature>
<feature type="compositionally biased region" description="Basic and acidic residues" evidence="10">
    <location>
        <begin position="1416"/>
        <end position="1425"/>
    </location>
</feature>
<evidence type="ECO:0000256" key="11">
    <source>
        <dbReference type="SAM" id="Phobius"/>
    </source>
</evidence>
<keyword evidence="3 9" id="KW-0812">Transmembrane</keyword>
<dbReference type="Pfam" id="PF07885">
    <property type="entry name" value="Ion_trans_2"/>
    <property type="match status" value="2"/>
</dbReference>
<keyword evidence="8" id="KW-0479">Metal-binding</keyword>
<dbReference type="OrthoDB" id="297496at2759"/>
<dbReference type="PANTHER" id="PTHR11003">
    <property type="entry name" value="POTASSIUM CHANNEL, SUBFAMILY K"/>
    <property type="match status" value="1"/>
</dbReference>
<feature type="compositionally biased region" description="Basic and acidic residues" evidence="10">
    <location>
        <begin position="1363"/>
        <end position="1378"/>
    </location>
</feature>
<dbReference type="InterPro" id="IPR003280">
    <property type="entry name" value="2pore_dom_K_chnl"/>
</dbReference>
<dbReference type="EMBL" id="OU895879">
    <property type="protein sequence ID" value="CAG9808944.1"/>
    <property type="molecule type" value="Genomic_DNA"/>
</dbReference>
<dbReference type="InterPro" id="IPR013099">
    <property type="entry name" value="K_chnl_dom"/>
</dbReference>
<keyword evidence="6 11" id="KW-0472">Membrane</keyword>
<feature type="compositionally biased region" description="Polar residues" evidence="10">
    <location>
        <begin position="1579"/>
        <end position="1591"/>
    </location>
</feature>
<dbReference type="PROSITE" id="PS50157">
    <property type="entry name" value="ZINC_FINGER_C2H2_2"/>
    <property type="match status" value="2"/>
</dbReference>
<feature type="domain" description="C2H2-type" evidence="12">
    <location>
        <begin position="1"/>
        <end position="31"/>
    </location>
</feature>